<evidence type="ECO:0000313" key="5">
    <source>
        <dbReference type="Proteomes" id="UP000708208"/>
    </source>
</evidence>
<dbReference type="GO" id="GO:0005230">
    <property type="term" value="F:extracellular ligand-gated monoatomic ion channel activity"/>
    <property type="evidence" value="ECO:0007669"/>
    <property type="project" value="InterPro"/>
</dbReference>
<dbReference type="OrthoDB" id="6346517at2759"/>
<dbReference type="Pfam" id="PF02931">
    <property type="entry name" value="Neur_chan_LBD"/>
    <property type="match status" value="1"/>
</dbReference>
<name>A0A8J2L8P8_9HEXA</name>
<dbReference type="Proteomes" id="UP000708208">
    <property type="component" value="Unassembled WGS sequence"/>
</dbReference>
<evidence type="ECO:0000256" key="1">
    <source>
        <dbReference type="ARBA" id="ARBA00004370"/>
    </source>
</evidence>
<evidence type="ECO:0000313" key="4">
    <source>
        <dbReference type="EMBL" id="CAG7827647.1"/>
    </source>
</evidence>
<dbReference type="PROSITE" id="PS00236">
    <property type="entry name" value="NEUROTR_ION_CHANNEL"/>
    <property type="match status" value="1"/>
</dbReference>
<dbReference type="InterPro" id="IPR018000">
    <property type="entry name" value="Neurotransmitter_ion_chnl_CS"/>
</dbReference>
<gene>
    <name evidence="4" type="ORF">AFUS01_LOCUS37623</name>
</gene>
<evidence type="ECO:0000256" key="2">
    <source>
        <dbReference type="ARBA" id="ARBA00023136"/>
    </source>
</evidence>
<proteinExistence type="predicted"/>
<dbReference type="EMBL" id="CAJVCH010544335">
    <property type="protein sequence ID" value="CAG7827647.1"/>
    <property type="molecule type" value="Genomic_DNA"/>
</dbReference>
<sequence length="77" mass="9078">MARPLTIKFIPEVGWFEYITRISVKLDCGMDFNYYPADTQSCEFSIRGFSYVKKDLNLNWYKNGVFLEDTTLPSFDM</sequence>
<feature type="domain" description="Neurotransmitter-gated ion-channel ligand-binding" evidence="3">
    <location>
        <begin position="14"/>
        <end position="64"/>
    </location>
</feature>
<dbReference type="AlphaFoldDB" id="A0A8J2L8P8"/>
<keyword evidence="5" id="KW-1185">Reference proteome</keyword>
<keyword evidence="2" id="KW-0472">Membrane</keyword>
<organism evidence="4 5">
    <name type="scientific">Allacma fusca</name>
    <dbReference type="NCBI Taxonomy" id="39272"/>
    <lineage>
        <taxon>Eukaryota</taxon>
        <taxon>Metazoa</taxon>
        <taxon>Ecdysozoa</taxon>
        <taxon>Arthropoda</taxon>
        <taxon>Hexapoda</taxon>
        <taxon>Collembola</taxon>
        <taxon>Symphypleona</taxon>
        <taxon>Sminthuridae</taxon>
        <taxon>Allacma</taxon>
    </lineage>
</organism>
<feature type="non-terminal residue" evidence="4">
    <location>
        <position position="77"/>
    </location>
</feature>
<comment type="subcellular location">
    <subcellularLocation>
        <location evidence="1">Membrane</location>
    </subcellularLocation>
</comment>
<evidence type="ECO:0000259" key="3">
    <source>
        <dbReference type="Pfam" id="PF02931"/>
    </source>
</evidence>
<dbReference type="InterPro" id="IPR006202">
    <property type="entry name" value="Neur_chan_lig-bd"/>
</dbReference>
<comment type="caution">
    <text evidence="4">The sequence shown here is derived from an EMBL/GenBank/DDBJ whole genome shotgun (WGS) entry which is preliminary data.</text>
</comment>
<dbReference type="GO" id="GO:0016020">
    <property type="term" value="C:membrane"/>
    <property type="evidence" value="ECO:0007669"/>
    <property type="project" value="UniProtKB-SubCell"/>
</dbReference>
<protein>
    <recommendedName>
        <fullName evidence="3">Neurotransmitter-gated ion-channel ligand-binding domain-containing protein</fullName>
    </recommendedName>
</protein>
<accession>A0A8J2L8P8</accession>
<reference evidence="4" key="1">
    <citation type="submission" date="2021-06" db="EMBL/GenBank/DDBJ databases">
        <authorList>
            <person name="Hodson N. C."/>
            <person name="Mongue J. A."/>
            <person name="Jaron S. K."/>
        </authorList>
    </citation>
    <scope>NUCLEOTIDE SEQUENCE</scope>
</reference>